<dbReference type="EMBL" id="JAOYFB010000003">
    <property type="protein sequence ID" value="KAK4010040.1"/>
    <property type="molecule type" value="Genomic_DNA"/>
</dbReference>
<dbReference type="InterPro" id="IPR050468">
    <property type="entry name" value="Cuticle_Struct_Prot"/>
</dbReference>
<evidence type="ECO:0000313" key="6">
    <source>
        <dbReference type="Proteomes" id="UP001234178"/>
    </source>
</evidence>
<reference evidence="5 6" key="1">
    <citation type="journal article" date="2023" name="Nucleic Acids Res.">
        <title>The hologenome of Daphnia magna reveals possible DNA methylation and microbiome-mediated evolution of the host genome.</title>
        <authorList>
            <person name="Chaturvedi A."/>
            <person name="Li X."/>
            <person name="Dhandapani V."/>
            <person name="Marshall H."/>
            <person name="Kissane S."/>
            <person name="Cuenca-Cambronero M."/>
            <person name="Asole G."/>
            <person name="Calvet F."/>
            <person name="Ruiz-Romero M."/>
            <person name="Marangio P."/>
            <person name="Guigo R."/>
            <person name="Rago D."/>
            <person name="Mirbahai L."/>
            <person name="Eastwood N."/>
            <person name="Colbourne J.K."/>
            <person name="Zhou J."/>
            <person name="Mallon E."/>
            <person name="Orsini L."/>
        </authorList>
    </citation>
    <scope>NUCLEOTIDE SEQUENCE [LARGE SCALE GENOMIC DNA]</scope>
    <source>
        <strain evidence="5">LRV0_1</strain>
    </source>
</reference>
<evidence type="ECO:0000256" key="4">
    <source>
        <dbReference type="SAM" id="Phobius"/>
    </source>
</evidence>
<dbReference type="Pfam" id="PF00379">
    <property type="entry name" value="Chitin_bind_4"/>
    <property type="match status" value="1"/>
</dbReference>
<feature type="region of interest" description="Disordered" evidence="3">
    <location>
        <begin position="94"/>
        <end position="162"/>
    </location>
</feature>
<evidence type="ECO:0000313" key="5">
    <source>
        <dbReference type="EMBL" id="KAK4010040.1"/>
    </source>
</evidence>
<keyword evidence="1 2" id="KW-0193">Cuticle</keyword>
<evidence type="ECO:0000256" key="3">
    <source>
        <dbReference type="SAM" id="MobiDB-lite"/>
    </source>
</evidence>
<name>A0ABQ9ZAW4_9CRUS</name>
<keyword evidence="6" id="KW-1185">Reference proteome</keyword>
<gene>
    <name evidence="5" type="ORF">OUZ56_019185</name>
</gene>
<keyword evidence="4" id="KW-0812">Transmembrane</keyword>
<feature type="compositionally biased region" description="Polar residues" evidence="3">
    <location>
        <begin position="103"/>
        <end position="121"/>
    </location>
</feature>
<sequence>MHEVVAQVPMKKVNSDATQSIGFLSPNDFQQSIMMVILTIVLAVVSTGFNPSSFNIFRTRISSCGEDNAGVNVEYPFFIAAFLTVAIAAPKGKRETEEPPIVVNSQSDVRNPDGSSQWSYTESDDTTREETQVQKKTKSISTDSYGKPTVNEEIGNTNKGSSYWISPEGQKISLTWVADEGGFQPKGDHLPVAPVHVFTLPVAPALPYQRTGLGY</sequence>
<feature type="transmembrane region" description="Helical" evidence="4">
    <location>
        <begin position="32"/>
        <end position="50"/>
    </location>
</feature>
<dbReference type="PROSITE" id="PS51155">
    <property type="entry name" value="CHIT_BIND_RR_2"/>
    <property type="match status" value="1"/>
</dbReference>
<proteinExistence type="predicted"/>
<dbReference type="PANTHER" id="PTHR10380">
    <property type="entry name" value="CUTICLE PROTEIN"/>
    <property type="match status" value="1"/>
</dbReference>
<dbReference type="InterPro" id="IPR000618">
    <property type="entry name" value="Insect_cuticle"/>
</dbReference>
<evidence type="ECO:0000256" key="2">
    <source>
        <dbReference type="PROSITE-ProRule" id="PRU00497"/>
    </source>
</evidence>
<accession>A0ABQ9ZAW4</accession>
<evidence type="ECO:0000256" key="1">
    <source>
        <dbReference type="ARBA" id="ARBA00022460"/>
    </source>
</evidence>
<dbReference type="PANTHER" id="PTHR10380:SF173">
    <property type="entry name" value="CUTICULAR PROTEIN 47EF, ISOFORM C-RELATED"/>
    <property type="match status" value="1"/>
</dbReference>
<comment type="caution">
    <text evidence="5">The sequence shown here is derived from an EMBL/GenBank/DDBJ whole genome shotgun (WGS) entry which is preliminary data.</text>
</comment>
<evidence type="ECO:0008006" key="7">
    <source>
        <dbReference type="Google" id="ProtNLM"/>
    </source>
</evidence>
<organism evidence="5 6">
    <name type="scientific">Daphnia magna</name>
    <dbReference type="NCBI Taxonomy" id="35525"/>
    <lineage>
        <taxon>Eukaryota</taxon>
        <taxon>Metazoa</taxon>
        <taxon>Ecdysozoa</taxon>
        <taxon>Arthropoda</taxon>
        <taxon>Crustacea</taxon>
        <taxon>Branchiopoda</taxon>
        <taxon>Diplostraca</taxon>
        <taxon>Cladocera</taxon>
        <taxon>Anomopoda</taxon>
        <taxon>Daphniidae</taxon>
        <taxon>Daphnia</taxon>
    </lineage>
</organism>
<dbReference type="Proteomes" id="UP001234178">
    <property type="component" value="Unassembled WGS sequence"/>
</dbReference>
<protein>
    <recommendedName>
        <fullName evidence="7">Endocuticle structural glycoprotein SgAbd-2</fullName>
    </recommendedName>
</protein>
<keyword evidence="4" id="KW-1133">Transmembrane helix</keyword>
<keyword evidence="4" id="KW-0472">Membrane</keyword>